<dbReference type="Pfam" id="PF22636">
    <property type="entry name" value="FlK"/>
    <property type="match status" value="1"/>
</dbReference>
<dbReference type="SUPFAM" id="SSF54637">
    <property type="entry name" value="Thioesterase/thiol ester dehydrase-isomerase"/>
    <property type="match status" value="1"/>
</dbReference>
<dbReference type="Gene3D" id="3.10.129.10">
    <property type="entry name" value="Hotdog Thioesterase"/>
    <property type="match status" value="1"/>
</dbReference>
<dbReference type="InterPro" id="IPR029069">
    <property type="entry name" value="HotDog_dom_sf"/>
</dbReference>
<dbReference type="PANTHER" id="PTHR36934:SF1">
    <property type="entry name" value="THIOESTERASE DOMAIN-CONTAINING PROTEIN"/>
    <property type="match status" value="1"/>
</dbReference>
<dbReference type="InterPro" id="IPR025540">
    <property type="entry name" value="FlK"/>
</dbReference>
<keyword evidence="3" id="KW-1185">Reference proteome</keyword>
<dbReference type="EMBL" id="BAAAQD010000001">
    <property type="protein sequence ID" value="GAA1501049.1"/>
    <property type="molecule type" value="Genomic_DNA"/>
</dbReference>
<evidence type="ECO:0000313" key="2">
    <source>
        <dbReference type="EMBL" id="GAA1501049.1"/>
    </source>
</evidence>
<proteinExistence type="predicted"/>
<dbReference type="RefSeq" id="WP_344499726.1">
    <property type="nucleotide sequence ID" value="NZ_BAAAQD010000001.1"/>
</dbReference>
<gene>
    <name evidence="2" type="ORF">GCM10009827_008890</name>
</gene>
<protein>
    <recommendedName>
        <fullName evidence="1">Fluoroacetyl-CoA-specific thioesterase-like domain-containing protein</fullName>
    </recommendedName>
</protein>
<evidence type="ECO:0000259" key="1">
    <source>
        <dbReference type="Pfam" id="PF22636"/>
    </source>
</evidence>
<evidence type="ECO:0000313" key="3">
    <source>
        <dbReference type="Proteomes" id="UP001501470"/>
    </source>
</evidence>
<organism evidence="2 3">
    <name type="scientific">Dactylosporangium maewongense</name>
    <dbReference type="NCBI Taxonomy" id="634393"/>
    <lineage>
        <taxon>Bacteria</taxon>
        <taxon>Bacillati</taxon>
        <taxon>Actinomycetota</taxon>
        <taxon>Actinomycetes</taxon>
        <taxon>Micromonosporales</taxon>
        <taxon>Micromonosporaceae</taxon>
        <taxon>Dactylosporangium</taxon>
    </lineage>
</organism>
<dbReference type="InterPro" id="IPR054485">
    <property type="entry name" value="FlK-like_dom"/>
</dbReference>
<accession>A0ABN1ZM96</accession>
<sequence length="207" mass="22287">MPDLWTAPAGTPADLRILPLLPIPADAHVEQLIWHGDPAGHGNDPLRLTSVEGATGGRVVMLRLVRGERLVADLRVRHGAPRDEAPHRLLRTDLGPGASRTRTFTVTADQTTDHVPDTEPVLSTPALIACLEDTAADVLRPYFAPATASLGTWIGVRHTGPARTGQQFVVTAVLADVRGRRYLFDVHATLDGRPIGDGQVAQTLIRH</sequence>
<dbReference type="Proteomes" id="UP001501470">
    <property type="component" value="Unassembled WGS sequence"/>
</dbReference>
<reference evidence="2 3" key="1">
    <citation type="journal article" date="2019" name="Int. J. Syst. Evol. Microbiol.">
        <title>The Global Catalogue of Microorganisms (GCM) 10K type strain sequencing project: providing services to taxonomists for standard genome sequencing and annotation.</title>
        <authorList>
            <consortium name="The Broad Institute Genomics Platform"/>
            <consortium name="The Broad Institute Genome Sequencing Center for Infectious Disease"/>
            <person name="Wu L."/>
            <person name="Ma J."/>
        </authorList>
    </citation>
    <scope>NUCLEOTIDE SEQUENCE [LARGE SCALE GENOMIC DNA]</scope>
    <source>
        <strain evidence="2 3">JCM 15933</strain>
    </source>
</reference>
<name>A0ABN1ZM96_9ACTN</name>
<dbReference type="PANTHER" id="PTHR36934">
    <property type="entry name" value="BLR0278 PROTEIN"/>
    <property type="match status" value="1"/>
</dbReference>
<comment type="caution">
    <text evidence="2">The sequence shown here is derived from an EMBL/GenBank/DDBJ whole genome shotgun (WGS) entry which is preliminary data.</text>
</comment>
<feature type="domain" description="Fluoroacetyl-CoA-specific thioesterase-like" evidence="1">
    <location>
        <begin position="106"/>
        <end position="205"/>
    </location>
</feature>